<dbReference type="eggNOG" id="COG1028">
    <property type="taxonomic scope" value="Bacteria"/>
</dbReference>
<gene>
    <name evidence="3" type="ordered locus">Sthe_2845</name>
</gene>
<reference evidence="3 4" key="2">
    <citation type="journal article" date="2010" name="Stand. Genomic Sci.">
        <title>Complete genome sequence of Desulfohalobium retbaense type strain (HR(100)).</title>
        <authorList>
            <person name="Spring S."/>
            <person name="Nolan M."/>
            <person name="Lapidus A."/>
            <person name="Glavina Del Rio T."/>
            <person name="Copeland A."/>
            <person name="Tice H."/>
            <person name="Cheng J.F."/>
            <person name="Lucas S."/>
            <person name="Land M."/>
            <person name="Chen F."/>
            <person name="Bruce D."/>
            <person name="Goodwin L."/>
            <person name="Pitluck S."/>
            <person name="Ivanova N."/>
            <person name="Mavromatis K."/>
            <person name="Mikhailova N."/>
            <person name="Pati A."/>
            <person name="Chen A."/>
            <person name="Palaniappan K."/>
            <person name="Hauser L."/>
            <person name="Chang Y.J."/>
            <person name="Jeffries C.D."/>
            <person name="Munk C."/>
            <person name="Kiss H."/>
            <person name="Chain P."/>
            <person name="Han C."/>
            <person name="Brettin T."/>
            <person name="Detter J.C."/>
            <person name="Schuler E."/>
            <person name="Goker M."/>
            <person name="Rohde M."/>
            <person name="Bristow J."/>
            <person name="Eisen J.A."/>
            <person name="Markowitz V."/>
            <person name="Hugenholtz P."/>
            <person name="Kyrpides N.C."/>
            <person name="Klenk H.P."/>
        </authorList>
    </citation>
    <scope>NUCLEOTIDE SEQUENCE [LARGE SCALE GENOMIC DNA]</scope>
    <source>
        <strain evidence="4">ATCC 49802 / DSM 20745 / S 6022</strain>
    </source>
</reference>
<evidence type="ECO:0000256" key="2">
    <source>
        <dbReference type="ARBA" id="ARBA00023002"/>
    </source>
</evidence>
<evidence type="ECO:0000256" key="1">
    <source>
        <dbReference type="ARBA" id="ARBA00006484"/>
    </source>
</evidence>
<reference evidence="4" key="1">
    <citation type="submission" date="2009-11" db="EMBL/GenBank/DDBJ databases">
        <title>The complete chromosome 2 of Sphaerobacter thermophilus DSM 20745.</title>
        <authorList>
            <person name="Lucas S."/>
            <person name="Copeland A."/>
            <person name="Lapidus A."/>
            <person name="Glavina del Rio T."/>
            <person name="Dalin E."/>
            <person name="Tice H."/>
            <person name="Bruce D."/>
            <person name="Goodwin L."/>
            <person name="Pitluck S."/>
            <person name="Kyrpides N."/>
            <person name="Mavromatis K."/>
            <person name="Ivanova N."/>
            <person name="Mikhailova N."/>
            <person name="LaButti K.M."/>
            <person name="Clum A."/>
            <person name="Sun H.I."/>
            <person name="Brettin T."/>
            <person name="Detter J.C."/>
            <person name="Han C."/>
            <person name="Larimer F."/>
            <person name="Land M."/>
            <person name="Hauser L."/>
            <person name="Markowitz V."/>
            <person name="Cheng J.F."/>
            <person name="Hugenholtz P."/>
            <person name="Woyke T."/>
            <person name="Wu D."/>
            <person name="Steenblock K."/>
            <person name="Schneider S."/>
            <person name="Pukall R."/>
            <person name="Goeker M."/>
            <person name="Klenk H.P."/>
            <person name="Eisen J.A."/>
        </authorList>
    </citation>
    <scope>NUCLEOTIDE SEQUENCE [LARGE SCALE GENOMIC DNA]</scope>
    <source>
        <strain evidence="4">ATCC 49802 / DSM 20745 / S 6022</strain>
    </source>
</reference>
<name>D1C8W4_SPHTD</name>
<dbReference type="OrthoDB" id="9779552at2"/>
<dbReference type="PRINTS" id="PR00081">
    <property type="entry name" value="GDHRDH"/>
</dbReference>
<dbReference type="InParanoid" id="D1C8W4"/>
<protein>
    <submittedName>
        <fullName evidence="3">Short-chain dehydrogenase/reductase SDR</fullName>
    </submittedName>
</protein>
<sequence length="246" mass="25955">MTARLANKRAIVTGAGRGIGRAIAAAFLREGARVVLNDINASLLEEAVAALDPDPQQYRTVTADVSDPVAVRELVAQAREAFGGVDVLVNNAGIGGIGKTLLELSLDEWHRMIEVDLTSVFLCCQAVVPLMIEQGRGSIINISSITGVEGTAGSIPYAAAKAGVIGLTKSLAKEVAQHRINVNAIAPGLIDTEMSRARGQEQSRKAVLWPRIGQPEDIAWLAVYLASDESEFMTGQVLGINGGARM</sequence>
<dbReference type="SUPFAM" id="SSF51735">
    <property type="entry name" value="NAD(P)-binding Rossmann-fold domains"/>
    <property type="match status" value="1"/>
</dbReference>
<keyword evidence="4" id="KW-1185">Reference proteome</keyword>
<dbReference type="FunFam" id="3.40.50.720:FF:000084">
    <property type="entry name" value="Short-chain dehydrogenase reductase"/>
    <property type="match status" value="1"/>
</dbReference>
<dbReference type="PROSITE" id="PS00061">
    <property type="entry name" value="ADH_SHORT"/>
    <property type="match status" value="1"/>
</dbReference>
<dbReference type="NCBIfam" id="NF009466">
    <property type="entry name" value="PRK12826.1-2"/>
    <property type="match status" value="1"/>
</dbReference>
<accession>D1C8W4</accession>
<dbReference type="AlphaFoldDB" id="D1C8W4"/>
<dbReference type="InterPro" id="IPR036291">
    <property type="entry name" value="NAD(P)-bd_dom_sf"/>
</dbReference>
<dbReference type="PRINTS" id="PR00080">
    <property type="entry name" value="SDRFAMILY"/>
</dbReference>
<dbReference type="KEGG" id="sti:Sthe_2845"/>
<dbReference type="PANTHER" id="PTHR42760:SF133">
    <property type="entry name" value="3-OXOACYL-[ACYL-CARRIER-PROTEIN] REDUCTASE"/>
    <property type="match status" value="1"/>
</dbReference>
<dbReference type="EMBL" id="CP001824">
    <property type="protein sequence ID" value="ACZ40257.1"/>
    <property type="molecule type" value="Genomic_DNA"/>
</dbReference>
<dbReference type="GO" id="GO:0016616">
    <property type="term" value="F:oxidoreductase activity, acting on the CH-OH group of donors, NAD or NADP as acceptor"/>
    <property type="evidence" value="ECO:0007669"/>
    <property type="project" value="TreeGrafter"/>
</dbReference>
<evidence type="ECO:0000313" key="4">
    <source>
        <dbReference type="Proteomes" id="UP000002027"/>
    </source>
</evidence>
<comment type="similarity">
    <text evidence="1">Belongs to the short-chain dehydrogenases/reductases (SDR) family.</text>
</comment>
<dbReference type="Gene3D" id="3.40.50.720">
    <property type="entry name" value="NAD(P)-binding Rossmann-like Domain"/>
    <property type="match status" value="1"/>
</dbReference>
<dbReference type="RefSeq" id="WP_012873293.1">
    <property type="nucleotide sequence ID" value="NC_013524.1"/>
</dbReference>
<evidence type="ECO:0000313" key="3">
    <source>
        <dbReference type="EMBL" id="ACZ40257.1"/>
    </source>
</evidence>
<dbReference type="Proteomes" id="UP000002027">
    <property type="component" value="Chromosome 2"/>
</dbReference>
<dbReference type="STRING" id="479434.Sthe_2845"/>
<keyword evidence="2" id="KW-0560">Oxidoreductase</keyword>
<dbReference type="NCBIfam" id="NF005559">
    <property type="entry name" value="PRK07231.1"/>
    <property type="match status" value="1"/>
</dbReference>
<dbReference type="InterPro" id="IPR020904">
    <property type="entry name" value="Sc_DH/Rdtase_CS"/>
</dbReference>
<dbReference type="PANTHER" id="PTHR42760">
    <property type="entry name" value="SHORT-CHAIN DEHYDROGENASES/REDUCTASES FAMILY MEMBER"/>
    <property type="match status" value="1"/>
</dbReference>
<organism evidence="3 4">
    <name type="scientific">Sphaerobacter thermophilus (strain ATCC 49802 / DSM 20745 / KCCM 41009 / NCIMB 13125 / S 6022)</name>
    <dbReference type="NCBI Taxonomy" id="479434"/>
    <lineage>
        <taxon>Bacteria</taxon>
        <taxon>Pseudomonadati</taxon>
        <taxon>Thermomicrobiota</taxon>
        <taxon>Thermomicrobia</taxon>
        <taxon>Sphaerobacterales</taxon>
        <taxon>Sphaerobacterineae</taxon>
        <taxon>Sphaerobacteraceae</taxon>
        <taxon>Sphaerobacter</taxon>
    </lineage>
</organism>
<dbReference type="InterPro" id="IPR002347">
    <property type="entry name" value="SDR_fam"/>
</dbReference>
<dbReference type="Pfam" id="PF13561">
    <property type="entry name" value="adh_short_C2"/>
    <property type="match status" value="1"/>
</dbReference>
<proteinExistence type="inferred from homology"/>
<dbReference type="HOGENOM" id="CLU_010194_2_10_0"/>